<evidence type="ECO:0000259" key="5">
    <source>
        <dbReference type="PROSITE" id="PS51880"/>
    </source>
</evidence>
<dbReference type="FunFam" id="3.10.20.30:FF:000001">
    <property type="entry name" value="Ribosome-binding ATPase YchF"/>
    <property type="match status" value="1"/>
</dbReference>
<dbReference type="CDD" id="cd04867">
    <property type="entry name" value="TGS_YchF_OLA1"/>
    <property type="match status" value="1"/>
</dbReference>
<dbReference type="PROSITE" id="PS51880">
    <property type="entry name" value="TGS"/>
    <property type="match status" value="1"/>
</dbReference>
<evidence type="ECO:0000256" key="1">
    <source>
        <dbReference type="ARBA" id="ARBA00001946"/>
    </source>
</evidence>
<proteinExistence type="predicted"/>
<feature type="domain" description="TGS" evidence="5">
    <location>
        <begin position="262"/>
        <end position="345"/>
    </location>
</feature>
<dbReference type="PANTHER" id="PTHR23305:SF18">
    <property type="entry name" value="OBG-TYPE G DOMAIN-CONTAINING PROTEIN"/>
    <property type="match status" value="1"/>
</dbReference>
<dbReference type="PIRSF" id="PIRSF006641">
    <property type="entry name" value="CHP00092"/>
    <property type="match status" value="1"/>
</dbReference>
<keyword evidence="3" id="KW-0547">Nucleotide-binding</keyword>
<dbReference type="InterPro" id="IPR013029">
    <property type="entry name" value="YchF_C"/>
</dbReference>
<evidence type="ECO:0000313" key="7">
    <source>
        <dbReference type="Proteomes" id="UP000298602"/>
    </source>
</evidence>
<evidence type="ECO:0000313" key="6">
    <source>
        <dbReference type="EMBL" id="QCQ21610.1"/>
    </source>
</evidence>
<dbReference type="Proteomes" id="UP000298602">
    <property type="component" value="Chromosome"/>
</dbReference>
<dbReference type="Pfam" id="PF06071">
    <property type="entry name" value="YchF-GTPase_C"/>
    <property type="match status" value="1"/>
</dbReference>
<dbReference type="GO" id="GO:0005525">
    <property type="term" value="F:GTP binding"/>
    <property type="evidence" value="ECO:0007669"/>
    <property type="project" value="InterPro"/>
</dbReference>
<dbReference type="InterPro" id="IPR004396">
    <property type="entry name" value="ATPase_YchF/OLA1"/>
</dbReference>
<dbReference type="AlphaFoldDB" id="A0A4P8L1G6"/>
<gene>
    <name evidence="6" type="primary">ychF</name>
    <name evidence="6" type="ORF">FDQ92_05115</name>
</gene>
<dbReference type="Gene3D" id="1.10.150.300">
    <property type="entry name" value="TGS-like domain"/>
    <property type="match status" value="1"/>
</dbReference>
<dbReference type="RefSeq" id="WP_137423579.1">
    <property type="nucleotide sequence ID" value="NZ_CP040098.1"/>
</dbReference>
<keyword evidence="2" id="KW-0479">Metal-binding</keyword>
<dbReference type="InterPro" id="IPR012675">
    <property type="entry name" value="Beta-grasp_dom_sf"/>
</dbReference>
<evidence type="ECO:0000256" key="2">
    <source>
        <dbReference type="ARBA" id="ARBA00022723"/>
    </source>
</evidence>
<protein>
    <submittedName>
        <fullName evidence="6">Redox-regulated ATPase YchF</fullName>
    </submittedName>
</protein>
<dbReference type="InterPro" id="IPR027417">
    <property type="entry name" value="P-loop_NTPase"/>
</dbReference>
<dbReference type="EMBL" id="CP040098">
    <property type="protein sequence ID" value="QCQ21610.1"/>
    <property type="molecule type" value="Genomic_DNA"/>
</dbReference>
<reference evidence="6 7" key="2">
    <citation type="submission" date="2019-05" db="EMBL/GenBank/DDBJ databases">
        <authorList>
            <person name="Suflita J.M."/>
            <person name="Marks C.R."/>
        </authorList>
    </citation>
    <scope>NUCLEOTIDE SEQUENCE [LARGE SCALE GENOMIC DNA]</scope>
    <source>
        <strain evidence="6 7">ALDC</strain>
    </source>
</reference>
<dbReference type="SUPFAM" id="SSF52540">
    <property type="entry name" value="P-loop containing nucleoside triphosphate hydrolases"/>
    <property type="match status" value="1"/>
</dbReference>
<dbReference type="InterPro" id="IPR023192">
    <property type="entry name" value="TGS-like_dom_sf"/>
</dbReference>
<dbReference type="PRINTS" id="PR00326">
    <property type="entry name" value="GTP1OBG"/>
</dbReference>
<dbReference type="Gene3D" id="3.40.50.300">
    <property type="entry name" value="P-loop containing nucleotide triphosphate hydrolases"/>
    <property type="match status" value="1"/>
</dbReference>
<dbReference type="InterPro" id="IPR006073">
    <property type="entry name" value="GTP-bd"/>
</dbReference>
<sequence>MKLGMVGLPRSGKTTVFNALTRRSGESAPAGGQVVPVLGTVSVPDPRVDWLSALYRPKKTTHAQVTYLDLQGMPGAQENRKEYMALLLNHMRPVEALLMVVRNFEDPLSGKAAPEREFRQLTEEFLLADLTTVEKRLERLAAERQKGRQGVDAERELLERCAALLNEEKPLRSDPELAAAPELRGFTFLSAKPTLVVVNNADDDDRTPSVDFGDAEVVVVRGKLEMELAQLEEAEAAVFMEDYGIRELAVYRVIQRSFGLLGLGTFLTVGDDEVKAWTVPVGLPAVEAAGVIHSDIKKGFIRAEVVAYSDLERAGDYAAARRLGLVRLEGKDYPVQDGDVIHFRFNV</sequence>
<keyword evidence="4" id="KW-0067">ATP-binding</keyword>
<dbReference type="GO" id="GO:0016887">
    <property type="term" value="F:ATP hydrolysis activity"/>
    <property type="evidence" value="ECO:0007669"/>
    <property type="project" value="InterPro"/>
</dbReference>
<dbReference type="GO" id="GO:0005524">
    <property type="term" value="F:ATP binding"/>
    <property type="evidence" value="ECO:0007669"/>
    <property type="project" value="UniProtKB-KW"/>
</dbReference>
<name>A0A4P8L1G6_9BACT</name>
<reference evidence="6 7" key="1">
    <citation type="submission" date="2019-05" db="EMBL/GenBank/DDBJ databases">
        <title>The Complete Genome Sequence of the n-alkane-degrading Desulfoglaeba alkanexedens ALDC reveals multiple alkylsuccinate synthase gene clusters.</title>
        <authorList>
            <person name="Callaghan A.V."/>
            <person name="Davidova I.A."/>
            <person name="Duncan K.E."/>
            <person name="Morris B."/>
            <person name="McInerney M.J."/>
        </authorList>
    </citation>
    <scope>NUCLEOTIDE SEQUENCE [LARGE SCALE GENOMIC DNA]</scope>
    <source>
        <strain evidence="6 7">ALDC</strain>
    </source>
</reference>
<dbReference type="Gene3D" id="3.10.20.30">
    <property type="match status" value="1"/>
</dbReference>
<accession>A0A4P8L1G6</accession>
<keyword evidence="7" id="KW-1185">Reference proteome</keyword>
<dbReference type="SUPFAM" id="SSF81271">
    <property type="entry name" value="TGS-like"/>
    <property type="match status" value="1"/>
</dbReference>
<dbReference type="GO" id="GO:0005737">
    <property type="term" value="C:cytoplasm"/>
    <property type="evidence" value="ECO:0007669"/>
    <property type="project" value="TreeGrafter"/>
</dbReference>
<dbReference type="InterPro" id="IPR012676">
    <property type="entry name" value="TGS-like"/>
</dbReference>
<dbReference type="InterPro" id="IPR004095">
    <property type="entry name" value="TGS"/>
</dbReference>
<dbReference type="PANTHER" id="PTHR23305">
    <property type="entry name" value="OBG GTPASE FAMILY"/>
    <property type="match status" value="1"/>
</dbReference>
<dbReference type="KEGG" id="dax:FDQ92_05115"/>
<dbReference type="OrthoDB" id="9810373at2"/>
<evidence type="ECO:0000256" key="3">
    <source>
        <dbReference type="ARBA" id="ARBA00022741"/>
    </source>
</evidence>
<organism evidence="6 7">
    <name type="scientific">Desulfoglaeba alkanexedens ALDC</name>
    <dbReference type="NCBI Taxonomy" id="980445"/>
    <lineage>
        <taxon>Bacteria</taxon>
        <taxon>Pseudomonadati</taxon>
        <taxon>Thermodesulfobacteriota</taxon>
        <taxon>Syntrophobacteria</taxon>
        <taxon>Syntrophobacterales</taxon>
        <taxon>Syntrophobacteraceae</taxon>
        <taxon>Desulfoglaeba</taxon>
    </lineage>
</organism>
<comment type="cofactor">
    <cofactor evidence="1">
        <name>Mg(2+)</name>
        <dbReference type="ChEBI" id="CHEBI:18420"/>
    </cofactor>
</comment>
<evidence type="ECO:0000256" key="4">
    <source>
        <dbReference type="ARBA" id="ARBA00022840"/>
    </source>
</evidence>
<dbReference type="GO" id="GO:0046872">
    <property type="term" value="F:metal ion binding"/>
    <property type="evidence" value="ECO:0007669"/>
    <property type="project" value="UniProtKB-KW"/>
</dbReference>